<dbReference type="Pfam" id="PF13091">
    <property type="entry name" value="PLDc_2"/>
    <property type="match status" value="2"/>
</dbReference>
<keyword evidence="6" id="KW-0677">Repeat</keyword>
<evidence type="ECO:0000256" key="1">
    <source>
        <dbReference type="ARBA" id="ARBA00004651"/>
    </source>
</evidence>
<keyword evidence="9 13" id="KW-0472">Membrane</keyword>
<dbReference type="OrthoDB" id="9762009at2"/>
<dbReference type="Pfam" id="PF13396">
    <property type="entry name" value="PLDc_N"/>
    <property type="match status" value="1"/>
</dbReference>
<sequence>MKKLLSKIFGFLALTFFAIFIQLNWIIFWLYVLNEQYQYASIGIHVLAIIIAFVILNKKTQVYNKMSWMLFIVLMPILGCMCYFIYGRSELTKKTREKLSKTHNYYKNFLVVNEYEKELDKLKDNRNAHKIAQYMKNYGHYPIHQSDDIKYYEDINALFEEMITDIEKAEKYIFIEFFIVDKGYMLDRLLSVLEKKIKQGVEVRFIYDDVGCINTMKTKDWTRLAELGIKFGKFNKFKPIISVVMNNRDHRKNVVIDGKITYTGGFNLADEYINKIERFGHWKDAGVRFTGKPVINSTVMFLEMWNFIKDTLEDPTPYISYPKIDTKNAVDSYILPYADSPLDYETVGENIYLNLINNAKKYVYIFTPYLIIDPEMTKALTNTAKSGVDVRIVTPGIPDKKMIFLATQSSYEPLIEGGVKIYQYKPGFLHSKCCISDDKYGVVGTINFDFRSFYLHYESAVLMYKCSAIKQLKKDFIDTIAISDKVTLEFTKRKDYLIRFLQSILRAFAPLL</sequence>
<feature type="domain" description="PLD phosphodiesterase" evidence="14">
    <location>
        <begin position="245"/>
        <end position="272"/>
    </location>
</feature>
<evidence type="ECO:0000313" key="15">
    <source>
        <dbReference type="EMBL" id="SER60894.1"/>
    </source>
</evidence>
<dbReference type="PANTHER" id="PTHR21248:SF22">
    <property type="entry name" value="PHOSPHOLIPASE D"/>
    <property type="match status" value="1"/>
</dbReference>
<keyword evidence="3" id="KW-0444">Lipid biosynthesis</keyword>
<protein>
    <recommendedName>
        <fullName evidence="12">Cardiolipin synthase</fullName>
        <ecNumber evidence="12">2.7.8.-</ecNumber>
    </recommendedName>
</protein>
<evidence type="ECO:0000256" key="4">
    <source>
        <dbReference type="ARBA" id="ARBA00022679"/>
    </source>
</evidence>
<evidence type="ECO:0000256" key="7">
    <source>
        <dbReference type="ARBA" id="ARBA00022989"/>
    </source>
</evidence>
<evidence type="ECO:0000313" key="16">
    <source>
        <dbReference type="Proteomes" id="UP000182471"/>
    </source>
</evidence>
<feature type="transmembrane region" description="Helical" evidence="13">
    <location>
        <begin position="68"/>
        <end position="86"/>
    </location>
</feature>
<organism evidence="15 16">
    <name type="scientific">Lachnobacterium bovis</name>
    <dbReference type="NCBI Taxonomy" id="140626"/>
    <lineage>
        <taxon>Bacteria</taxon>
        <taxon>Bacillati</taxon>
        <taxon>Bacillota</taxon>
        <taxon>Clostridia</taxon>
        <taxon>Lachnospirales</taxon>
        <taxon>Lachnospiraceae</taxon>
        <taxon>Lachnobacterium</taxon>
    </lineage>
</organism>
<keyword evidence="7 13" id="KW-1133">Transmembrane helix</keyword>
<dbReference type="GO" id="GO:0005886">
    <property type="term" value="C:plasma membrane"/>
    <property type="evidence" value="ECO:0007669"/>
    <property type="project" value="UniProtKB-SubCell"/>
</dbReference>
<accession>A0A1H9QKC0</accession>
<evidence type="ECO:0000256" key="5">
    <source>
        <dbReference type="ARBA" id="ARBA00022692"/>
    </source>
</evidence>
<feature type="transmembrane region" description="Helical" evidence="13">
    <location>
        <begin position="9"/>
        <end position="31"/>
    </location>
</feature>
<evidence type="ECO:0000256" key="6">
    <source>
        <dbReference type="ARBA" id="ARBA00022737"/>
    </source>
</evidence>
<dbReference type="SMART" id="SM00155">
    <property type="entry name" value="PLDc"/>
    <property type="match status" value="2"/>
</dbReference>
<comment type="subcellular location">
    <subcellularLocation>
        <location evidence="1">Cell membrane</location>
        <topology evidence="1">Multi-pass membrane protein</topology>
    </subcellularLocation>
</comment>
<dbReference type="PANTHER" id="PTHR21248">
    <property type="entry name" value="CARDIOLIPIN SYNTHASE"/>
    <property type="match status" value="1"/>
</dbReference>
<keyword evidence="4" id="KW-0808">Transferase</keyword>
<dbReference type="InterPro" id="IPR027379">
    <property type="entry name" value="CLS_N"/>
</dbReference>
<dbReference type="GO" id="GO:0008808">
    <property type="term" value="F:cardiolipin synthase activity"/>
    <property type="evidence" value="ECO:0007669"/>
    <property type="project" value="UniProtKB-UniRule"/>
</dbReference>
<evidence type="ECO:0000256" key="13">
    <source>
        <dbReference type="SAM" id="Phobius"/>
    </source>
</evidence>
<dbReference type="CDD" id="cd09154">
    <property type="entry name" value="PLDc_SMU_988_like_1"/>
    <property type="match status" value="1"/>
</dbReference>
<dbReference type="AlphaFoldDB" id="A0A1H9QKC0"/>
<keyword evidence="11" id="KW-1208">Phospholipid metabolism</keyword>
<dbReference type="EMBL" id="FOGW01000006">
    <property type="protein sequence ID" value="SER60894.1"/>
    <property type="molecule type" value="Genomic_DNA"/>
</dbReference>
<dbReference type="InterPro" id="IPR022924">
    <property type="entry name" value="Cardiolipin_synthase"/>
</dbReference>
<dbReference type="CDD" id="cd09160">
    <property type="entry name" value="PLDc_SMU_988_like_2"/>
    <property type="match status" value="1"/>
</dbReference>
<keyword evidence="10" id="KW-0594">Phospholipid biosynthesis</keyword>
<name>A0A1H9QKC0_9FIRM</name>
<dbReference type="InterPro" id="IPR001736">
    <property type="entry name" value="PLipase_D/transphosphatidylase"/>
</dbReference>
<evidence type="ECO:0000259" key="14">
    <source>
        <dbReference type="PROSITE" id="PS50035"/>
    </source>
</evidence>
<evidence type="ECO:0000256" key="12">
    <source>
        <dbReference type="NCBIfam" id="TIGR04265"/>
    </source>
</evidence>
<dbReference type="EC" id="2.7.8.-" evidence="12"/>
<dbReference type="Proteomes" id="UP000182471">
    <property type="component" value="Unassembled WGS sequence"/>
</dbReference>
<dbReference type="GO" id="GO:0032049">
    <property type="term" value="P:cardiolipin biosynthetic process"/>
    <property type="evidence" value="ECO:0007669"/>
    <property type="project" value="UniProtKB-UniRule"/>
</dbReference>
<dbReference type="InterPro" id="IPR025202">
    <property type="entry name" value="PLD-like_dom"/>
</dbReference>
<dbReference type="PROSITE" id="PS50035">
    <property type="entry name" value="PLD"/>
    <property type="match status" value="2"/>
</dbReference>
<keyword evidence="5 13" id="KW-0812">Transmembrane</keyword>
<keyword evidence="2" id="KW-1003">Cell membrane</keyword>
<gene>
    <name evidence="15" type="ORF">SAMN02910429_00588</name>
</gene>
<evidence type="ECO:0000256" key="8">
    <source>
        <dbReference type="ARBA" id="ARBA00023098"/>
    </source>
</evidence>
<reference evidence="16" key="1">
    <citation type="submission" date="2016-10" db="EMBL/GenBank/DDBJ databases">
        <authorList>
            <person name="Varghese N."/>
            <person name="Submissions S."/>
        </authorList>
    </citation>
    <scope>NUCLEOTIDE SEQUENCE [LARGE SCALE GENOMIC DNA]</scope>
    <source>
        <strain evidence="16">S1b</strain>
    </source>
</reference>
<evidence type="ECO:0000256" key="9">
    <source>
        <dbReference type="ARBA" id="ARBA00023136"/>
    </source>
</evidence>
<proteinExistence type="predicted"/>
<evidence type="ECO:0000256" key="11">
    <source>
        <dbReference type="ARBA" id="ARBA00023264"/>
    </source>
</evidence>
<keyword evidence="8" id="KW-0443">Lipid metabolism</keyword>
<feature type="domain" description="PLD phosphodiesterase" evidence="14">
    <location>
        <begin position="425"/>
        <end position="452"/>
    </location>
</feature>
<dbReference type="SUPFAM" id="SSF56024">
    <property type="entry name" value="Phospholipase D/nuclease"/>
    <property type="match status" value="2"/>
</dbReference>
<dbReference type="NCBIfam" id="TIGR04265">
    <property type="entry name" value="bac_cardiolipin"/>
    <property type="match status" value="1"/>
</dbReference>
<keyword evidence="16" id="KW-1185">Reference proteome</keyword>
<dbReference type="Gene3D" id="3.30.870.10">
    <property type="entry name" value="Endonuclease Chain A"/>
    <property type="match status" value="2"/>
</dbReference>
<evidence type="ECO:0000256" key="10">
    <source>
        <dbReference type="ARBA" id="ARBA00023209"/>
    </source>
</evidence>
<evidence type="ECO:0000256" key="3">
    <source>
        <dbReference type="ARBA" id="ARBA00022516"/>
    </source>
</evidence>
<evidence type="ECO:0000256" key="2">
    <source>
        <dbReference type="ARBA" id="ARBA00022475"/>
    </source>
</evidence>
<feature type="transmembrane region" description="Helical" evidence="13">
    <location>
        <begin position="37"/>
        <end position="56"/>
    </location>
</feature>